<feature type="signal peptide" evidence="1">
    <location>
        <begin position="1"/>
        <end position="23"/>
    </location>
</feature>
<organism evidence="3 4">
    <name type="scientific">Serratia marcescens</name>
    <dbReference type="NCBI Taxonomy" id="615"/>
    <lineage>
        <taxon>Bacteria</taxon>
        <taxon>Pseudomonadati</taxon>
        <taxon>Pseudomonadota</taxon>
        <taxon>Gammaproteobacteria</taxon>
        <taxon>Enterobacterales</taxon>
        <taxon>Yersiniaceae</taxon>
        <taxon>Serratia</taxon>
    </lineage>
</organism>
<dbReference type="OrthoDB" id="129846at2"/>
<dbReference type="InterPro" id="IPR007893">
    <property type="entry name" value="Spore_coat_U/FanG"/>
</dbReference>
<comment type="caution">
    <text evidence="3">The sequence shown here is derived from an EMBL/GenBank/DDBJ whole genome shotgun (WGS) entry which is preliminary data.</text>
</comment>
<dbReference type="PANTHER" id="PTHR37089">
    <property type="entry name" value="PROTEIN U-RELATED"/>
    <property type="match status" value="1"/>
</dbReference>
<dbReference type="Proteomes" id="UP000185770">
    <property type="component" value="Unassembled WGS sequence"/>
</dbReference>
<keyword evidence="1" id="KW-0732">Signal</keyword>
<feature type="chain" id="PRO_5012885754" evidence="1">
    <location>
        <begin position="24"/>
        <end position="178"/>
    </location>
</feature>
<evidence type="ECO:0000259" key="2">
    <source>
        <dbReference type="Pfam" id="PF05229"/>
    </source>
</evidence>
<evidence type="ECO:0000256" key="1">
    <source>
        <dbReference type="SAM" id="SignalP"/>
    </source>
</evidence>
<accession>A0A1Q4NY77</accession>
<dbReference type="SMART" id="SM00972">
    <property type="entry name" value="SCPU"/>
    <property type="match status" value="1"/>
</dbReference>
<dbReference type="AlphaFoldDB" id="A0A1Q4NY77"/>
<dbReference type="EMBL" id="MJAO01000015">
    <property type="protein sequence ID" value="OKB65842.1"/>
    <property type="molecule type" value="Genomic_DNA"/>
</dbReference>
<dbReference type="RefSeq" id="WP_073532912.1">
    <property type="nucleotide sequence ID" value="NZ_MJAO01000015.1"/>
</dbReference>
<dbReference type="InterPro" id="IPR053167">
    <property type="entry name" value="Spore_coat_component"/>
</dbReference>
<evidence type="ECO:0000313" key="3">
    <source>
        <dbReference type="EMBL" id="OKB65842.1"/>
    </source>
</evidence>
<keyword evidence="3" id="KW-0167">Capsid protein</keyword>
<evidence type="ECO:0000313" key="4">
    <source>
        <dbReference type="Proteomes" id="UP000185770"/>
    </source>
</evidence>
<name>A0A1Q4NY77_SERMA</name>
<protein>
    <submittedName>
        <fullName evidence="3">Spore coat protein</fullName>
    </submittedName>
</protein>
<proteinExistence type="predicted"/>
<dbReference type="Pfam" id="PF05229">
    <property type="entry name" value="SCPU"/>
    <property type="match status" value="1"/>
</dbReference>
<gene>
    <name evidence="3" type="ORF">BHU62_15885</name>
</gene>
<feature type="domain" description="Spore coat protein U/FanG" evidence="2">
    <location>
        <begin position="29"/>
        <end position="175"/>
    </location>
</feature>
<sequence length="178" mass="17398">MKKTLIALASVASLLCANGAANAAGTIQGTLGVTITIGAGCVVTGGNSAGVSNDFGSISFGTYSSLANVIAATATGSGGTGSLGLNCTNGTNYTVALDNGLYASGSQRRMASSVPAYISYNLYQDIAHALPWNSTSGVLTGVGTGSAVPLIVYGLVPAAGTTPAAGAYSDTVTMTVTW</sequence>
<reference evidence="3 4" key="1">
    <citation type="submission" date="2016-09" db="EMBL/GenBank/DDBJ databases">
        <title>Serratia marcescens MSU-97 and epiphytic antimycotic-producing bacteria.</title>
        <authorList>
            <person name="Matilla M.A."/>
        </authorList>
    </citation>
    <scope>NUCLEOTIDE SEQUENCE [LARGE SCALE GENOMIC DNA]</scope>
    <source>
        <strain evidence="3 4">MSU-97</strain>
    </source>
</reference>
<keyword evidence="3" id="KW-0946">Virion</keyword>